<dbReference type="EMBL" id="RLIH01000004">
    <property type="protein sequence ID" value="RVU55041.1"/>
    <property type="molecule type" value="Genomic_DNA"/>
</dbReference>
<keyword evidence="5 6" id="KW-0449">Lipoprotein</keyword>
<reference evidence="9 10" key="1">
    <citation type="submission" date="2018-11" db="EMBL/GenBank/DDBJ databases">
        <title>Genome sequencing and assembly of Anaerosphaera sp. nov., GS7-6-2.</title>
        <authorList>
            <person name="Rettenmaier R."/>
            <person name="Liebl W."/>
            <person name="Zverlov V."/>
        </authorList>
    </citation>
    <scope>NUCLEOTIDE SEQUENCE [LARGE SCALE GENOMIC DNA]</scope>
    <source>
        <strain evidence="9 10">GS7-6-2</strain>
    </source>
</reference>
<feature type="lipid moiety-binding region" description="S-diacylglycerol cysteine" evidence="7">
    <location>
        <position position="19"/>
    </location>
</feature>
<comment type="subcellular location">
    <subcellularLocation>
        <location evidence="1">Membrane</location>
        <topology evidence="1">Lipid-anchor</topology>
    </subcellularLocation>
</comment>
<organism evidence="9 10">
    <name type="scientific">Anaerosphaera multitolerans</name>
    <dbReference type="NCBI Taxonomy" id="2487351"/>
    <lineage>
        <taxon>Bacteria</taxon>
        <taxon>Bacillati</taxon>
        <taxon>Bacillota</taxon>
        <taxon>Tissierellia</taxon>
        <taxon>Tissierellales</taxon>
        <taxon>Peptoniphilaceae</taxon>
        <taxon>Anaerosphaera</taxon>
    </lineage>
</organism>
<dbReference type="PIRSF" id="PIRSF002854">
    <property type="entry name" value="MetQ"/>
    <property type="match status" value="1"/>
</dbReference>
<keyword evidence="4" id="KW-0564">Palmitate</keyword>
<evidence type="ECO:0000256" key="6">
    <source>
        <dbReference type="PIRNR" id="PIRNR002854"/>
    </source>
</evidence>
<evidence type="ECO:0000256" key="4">
    <source>
        <dbReference type="ARBA" id="ARBA00023139"/>
    </source>
</evidence>
<dbReference type="Gene3D" id="3.40.190.10">
    <property type="entry name" value="Periplasmic binding protein-like II"/>
    <property type="match status" value="2"/>
</dbReference>
<keyword evidence="3" id="KW-0472">Membrane</keyword>
<protein>
    <recommendedName>
        <fullName evidence="6">Lipoprotein</fullName>
    </recommendedName>
</protein>
<feature type="chain" id="PRO_5019216017" description="Lipoprotein" evidence="8">
    <location>
        <begin position="26"/>
        <end position="282"/>
    </location>
</feature>
<name>A0A437S7Y2_9FIRM</name>
<evidence type="ECO:0000256" key="1">
    <source>
        <dbReference type="ARBA" id="ARBA00004635"/>
    </source>
</evidence>
<proteinExistence type="inferred from homology"/>
<dbReference type="Proteomes" id="UP000288812">
    <property type="component" value="Unassembled WGS sequence"/>
</dbReference>
<dbReference type="AlphaFoldDB" id="A0A437S7Y2"/>
<dbReference type="OrthoDB" id="9812878at2"/>
<keyword evidence="2 8" id="KW-0732">Signal</keyword>
<dbReference type="RefSeq" id="WP_127724032.1">
    <property type="nucleotide sequence ID" value="NZ_RLIH01000004.1"/>
</dbReference>
<feature type="signal peptide" evidence="8">
    <location>
        <begin position="1"/>
        <end position="25"/>
    </location>
</feature>
<dbReference type="InterPro" id="IPR004872">
    <property type="entry name" value="Lipoprotein_NlpA"/>
</dbReference>
<evidence type="ECO:0000256" key="8">
    <source>
        <dbReference type="SAM" id="SignalP"/>
    </source>
</evidence>
<evidence type="ECO:0000256" key="2">
    <source>
        <dbReference type="ARBA" id="ARBA00022729"/>
    </source>
</evidence>
<dbReference type="Pfam" id="PF03180">
    <property type="entry name" value="Lipoprotein_9"/>
    <property type="match status" value="1"/>
</dbReference>
<dbReference type="GO" id="GO:0016020">
    <property type="term" value="C:membrane"/>
    <property type="evidence" value="ECO:0007669"/>
    <property type="project" value="UniProtKB-SubCell"/>
</dbReference>
<evidence type="ECO:0000256" key="3">
    <source>
        <dbReference type="ARBA" id="ARBA00023136"/>
    </source>
</evidence>
<dbReference type="PROSITE" id="PS51257">
    <property type="entry name" value="PROKAR_LIPOPROTEIN"/>
    <property type="match status" value="1"/>
</dbReference>
<evidence type="ECO:0000313" key="9">
    <source>
        <dbReference type="EMBL" id="RVU55041.1"/>
    </source>
</evidence>
<sequence>MKKKLLVSLLAVAILLVGCSKNEPAKEENTANTGEPVAEASENKIVIGVSPTPHGEIIENLLPKFEEAGLEVEIVNYDDYVQPNLQLDAGDLDANYFQHGPYLETFNKENNLDLVSIGSVHIEPMGVYSKDANSIDEIAEGSDVIIPNDAANGGRALLLLEKEGLIKLKDSTNILSTEQDIVENPKNITIVPMDAQNIPNVYEDAGAAVINSNFAIGAGLNPTKDTIALEAGDSPYTNVVAVRAEDKDLEKFKTFMEIVQSEETEKFIEEKYEGAVIAAFDN</sequence>
<keyword evidence="10" id="KW-1185">Reference proteome</keyword>
<evidence type="ECO:0000256" key="7">
    <source>
        <dbReference type="PIRSR" id="PIRSR002854-1"/>
    </source>
</evidence>
<accession>A0A437S7Y2</accession>
<comment type="caution">
    <text evidence="9">The sequence shown here is derived from an EMBL/GenBank/DDBJ whole genome shotgun (WGS) entry which is preliminary data.</text>
</comment>
<dbReference type="PANTHER" id="PTHR30429">
    <property type="entry name" value="D-METHIONINE-BINDING LIPOPROTEIN METQ"/>
    <property type="match status" value="1"/>
</dbReference>
<dbReference type="PANTHER" id="PTHR30429:SF0">
    <property type="entry name" value="METHIONINE-BINDING LIPOPROTEIN METQ"/>
    <property type="match status" value="1"/>
</dbReference>
<comment type="similarity">
    <text evidence="6">Belongs to the nlpA lipoprotein family.</text>
</comment>
<evidence type="ECO:0000313" key="10">
    <source>
        <dbReference type="Proteomes" id="UP000288812"/>
    </source>
</evidence>
<dbReference type="SUPFAM" id="SSF53850">
    <property type="entry name" value="Periplasmic binding protein-like II"/>
    <property type="match status" value="1"/>
</dbReference>
<gene>
    <name evidence="9" type="ORF">EF514_03900</name>
</gene>
<evidence type="ECO:0000256" key="5">
    <source>
        <dbReference type="ARBA" id="ARBA00023288"/>
    </source>
</evidence>